<evidence type="ECO:0000256" key="7">
    <source>
        <dbReference type="ARBA" id="ARBA00023237"/>
    </source>
</evidence>
<keyword evidence="10" id="KW-1185">Reference proteome</keyword>
<comment type="similarity">
    <text evidence="2">Belongs to the outer membrane factor (OMF) (TC 1.B.17) family.</text>
</comment>
<dbReference type="SUPFAM" id="SSF56954">
    <property type="entry name" value="Outer membrane efflux proteins (OEP)"/>
    <property type="match status" value="1"/>
</dbReference>
<dbReference type="Proteomes" id="UP001499988">
    <property type="component" value="Unassembled WGS sequence"/>
</dbReference>
<feature type="chain" id="PRO_5046421411" evidence="8">
    <location>
        <begin position="26"/>
        <end position="452"/>
    </location>
</feature>
<evidence type="ECO:0000313" key="9">
    <source>
        <dbReference type="EMBL" id="GAA4901744.1"/>
    </source>
</evidence>
<keyword evidence="4" id="KW-1134">Transmembrane beta strand</keyword>
<protein>
    <submittedName>
        <fullName evidence="9">TolC family protein</fullName>
    </submittedName>
</protein>
<evidence type="ECO:0000256" key="8">
    <source>
        <dbReference type="SAM" id="SignalP"/>
    </source>
</evidence>
<keyword evidence="7" id="KW-0998">Cell outer membrane</keyword>
<dbReference type="InterPro" id="IPR003423">
    <property type="entry name" value="OMP_efflux"/>
</dbReference>
<accession>A0ABP9FGS5</accession>
<evidence type="ECO:0000256" key="1">
    <source>
        <dbReference type="ARBA" id="ARBA00004442"/>
    </source>
</evidence>
<reference evidence="10" key="1">
    <citation type="journal article" date="2019" name="Int. J. Syst. Evol. Microbiol.">
        <title>The Global Catalogue of Microorganisms (GCM) 10K type strain sequencing project: providing services to taxonomists for standard genome sequencing and annotation.</title>
        <authorList>
            <consortium name="The Broad Institute Genomics Platform"/>
            <consortium name="The Broad Institute Genome Sequencing Center for Infectious Disease"/>
            <person name="Wu L."/>
            <person name="Ma J."/>
        </authorList>
    </citation>
    <scope>NUCLEOTIDE SEQUENCE [LARGE SCALE GENOMIC DNA]</scope>
    <source>
        <strain evidence="10">JCM 18401</strain>
    </source>
</reference>
<dbReference type="EMBL" id="BAABJZ010000105">
    <property type="protein sequence ID" value="GAA4901744.1"/>
    <property type="molecule type" value="Genomic_DNA"/>
</dbReference>
<gene>
    <name evidence="9" type="ORF">GCM10023333_39780</name>
</gene>
<keyword evidence="6" id="KW-0472">Membrane</keyword>
<comment type="subcellular location">
    <subcellularLocation>
        <location evidence="1">Cell outer membrane</location>
    </subcellularLocation>
</comment>
<evidence type="ECO:0000256" key="3">
    <source>
        <dbReference type="ARBA" id="ARBA00022448"/>
    </source>
</evidence>
<evidence type="ECO:0000256" key="5">
    <source>
        <dbReference type="ARBA" id="ARBA00022692"/>
    </source>
</evidence>
<proteinExistence type="inferred from homology"/>
<evidence type="ECO:0000256" key="2">
    <source>
        <dbReference type="ARBA" id="ARBA00007613"/>
    </source>
</evidence>
<comment type="caution">
    <text evidence="9">The sequence shown here is derived from an EMBL/GenBank/DDBJ whole genome shotgun (WGS) entry which is preliminary data.</text>
</comment>
<dbReference type="PANTHER" id="PTHR30026">
    <property type="entry name" value="OUTER MEMBRANE PROTEIN TOLC"/>
    <property type="match status" value="1"/>
</dbReference>
<dbReference type="Pfam" id="PF02321">
    <property type="entry name" value="OEP"/>
    <property type="match status" value="2"/>
</dbReference>
<dbReference type="Gene3D" id="1.20.1600.10">
    <property type="entry name" value="Outer membrane efflux proteins (OEP)"/>
    <property type="match status" value="1"/>
</dbReference>
<evidence type="ECO:0000256" key="6">
    <source>
        <dbReference type="ARBA" id="ARBA00023136"/>
    </source>
</evidence>
<dbReference type="RefSeq" id="WP_345337257.1">
    <property type="nucleotide sequence ID" value="NZ_BAABJZ010000105.1"/>
</dbReference>
<dbReference type="PANTHER" id="PTHR30026:SF5">
    <property type="entry name" value="ABC-TYPE EFFLUX SYSTEM SECRETIN COMPONENT"/>
    <property type="match status" value="1"/>
</dbReference>
<organism evidence="9 10">
    <name type="scientific">Ferrimonas pelagia</name>
    <dbReference type="NCBI Taxonomy" id="1177826"/>
    <lineage>
        <taxon>Bacteria</taxon>
        <taxon>Pseudomonadati</taxon>
        <taxon>Pseudomonadota</taxon>
        <taxon>Gammaproteobacteria</taxon>
        <taxon>Alteromonadales</taxon>
        <taxon>Ferrimonadaceae</taxon>
        <taxon>Ferrimonas</taxon>
    </lineage>
</organism>
<keyword evidence="3" id="KW-0813">Transport</keyword>
<feature type="signal peptide" evidence="8">
    <location>
        <begin position="1"/>
        <end position="25"/>
    </location>
</feature>
<keyword evidence="8" id="KW-0732">Signal</keyword>
<keyword evidence="5" id="KW-0812">Transmembrane</keyword>
<dbReference type="InterPro" id="IPR051906">
    <property type="entry name" value="TolC-like"/>
</dbReference>
<sequence>MKQHGYRRRLLAMLLSMGLIGPVSAESISLAQAWQQVDDSSALLAAERQVEARALAERRAAGALGGPSLSLGATYLNMEKPLGLDVNGLVPGLPISVPSLDLTEREIYRTSLRGSWPIYAGGRIQAAQAVKDAELDAQRQQVEIQRRERFNLLVQRYYGVLLAQRNAELREAQVSARRTHQRHADLLAEQGQIAEVERLNAQVAFDQARLGYASAQRQVQLAQQALDSLLQLNDSQPRAYRATTLALPEIAPLRRDMLSAHPALRLFDAKQRQAKGAIAAEKGRYKPELGLFGSYTLAEDSSVLSELEPEWFVGVRFTMPIVTNDGRSGRLQAARSAELEVRHRRAQTEQDLRLLLDSQYQAMEQAAFEYETYASSIALASENRRLRQLAFQQGLATSVELVDADQSLLAAQLGQAQAQYHYLTASAQVMTLAGQMTQFIERSGSLWQEIEQ</sequence>
<name>A0ABP9FGS5_9GAMM</name>
<evidence type="ECO:0000313" key="10">
    <source>
        <dbReference type="Proteomes" id="UP001499988"/>
    </source>
</evidence>
<evidence type="ECO:0000256" key="4">
    <source>
        <dbReference type="ARBA" id="ARBA00022452"/>
    </source>
</evidence>